<dbReference type="GeneTree" id="ENSGT00940000164099"/>
<reference evidence="3 4" key="1">
    <citation type="journal article" date="2011" name="Nature">
        <title>A high-resolution map of human evolutionary constraint using 29 mammals.</title>
        <authorList>
            <person name="Lindblad-Toh K."/>
            <person name="Garber M."/>
            <person name="Zuk O."/>
            <person name="Lin M.F."/>
            <person name="Parker B.J."/>
            <person name="Washietl S."/>
            <person name="Kheradpour P."/>
            <person name="Ernst J."/>
            <person name="Jordan G."/>
            <person name="Mauceli E."/>
            <person name="Ward L.D."/>
            <person name="Lowe C.B."/>
            <person name="Holloway A.K."/>
            <person name="Clamp M."/>
            <person name="Gnerre S."/>
            <person name="Alfoldi J."/>
            <person name="Beal K."/>
            <person name="Chang J."/>
            <person name="Clawson H."/>
            <person name="Cuff J."/>
            <person name="Di Palma F."/>
            <person name="Fitzgerald S."/>
            <person name="Flicek P."/>
            <person name="Guttman M."/>
            <person name="Hubisz M.J."/>
            <person name="Jaffe D.B."/>
            <person name="Jungreis I."/>
            <person name="Kent W.J."/>
            <person name="Kostka D."/>
            <person name="Lara M."/>
            <person name="Martins A.L."/>
            <person name="Massingham T."/>
            <person name="Moltke I."/>
            <person name="Raney B.J."/>
            <person name="Rasmussen M.D."/>
            <person name="Robinson J."/>
            <person name="Stark A."/>
            <person name="Vilella A.J."/>
            <person name="Wen J."/>
            <person name="Xie X."/>
            <person name="Zody M.C."/>
            <person name="Baldwin J."/>
            <person name="Bloom T."/>
            <person name="Chin C.W."/>
            <person name="Heiman D."/>
            <person name="Nicol R."/>
            <person name="Nusbaum C."/>
            <person name="Young S."/>
            <person name="Wilkinson J."/>
            <person name="Worley K.C."/>
            <person name="Kovar C.L."/>
            <person name="Muzny D.M."/>
            <person name="Gibbs R.A."/>
            <person name="Cree A."/>
            <person name="Dihn H.H."/>
            <person name="Fowler G."/>
            <person name="Jhangiani S."/>
            <person name="Joshi V."/>
            <person name="Lee S."/>
            <person name="Lewis L.R."/>
            <person name="Nazareth L.V."/>
            <person name="Okwuonu G."/>
            <person name="Santibanez J."/>
            <person name="Warren W.C."/>
            <person name="Mardis E.R."/>
            <person name="Weinstock G.M."/>
            <person name="Wilson R.K."/>
            <person name="Delehaunty K."/>
            <person name="Dooling D."/>
            <person name="Fronik C."/>
            <person name="Fulton L."/>
            <person name="Fulton B."/>
            <person name="Graves T."/>
            <person name="Minx P."/>
            <person name="Sodergren E."/>
            <person name="Birney E."/>
            <person name="Margulies E.H."/>
            <person name="Herrero J."/>
            <person name="Green E.D."/>
            <person name="Haussler D."/>
            <person name="Siepel A."/>
            <person name="Goldman N."/>
            <person name="Pollard K.S."/>
            <person name="Pedersen J.S."/>
            <person name="Lander E.S."/>
            <person name="Kellis M."/>
        </authorList>
    </citation>
    <scope>NUCLEOTIDE SEQUENCE [LARGE SCALE GENOMIC DNA]</scope>
    <source>
        <strain evidence="4">Thorbecke</strain>
    </source>
</reference>
<sequence>MYRAPRPLLPYAGEHLQRSWDKAYQDHRRKVQNAQPLVDTRAPPTFCHLQLKVKRLKLEEERLSTIDRNNRLLLERVAHILKTRGQPGSRYDSTDTRAAPLAAACEEEQGCLDMKTNNMDTKKEGIKLFTNKKNLCSVLESTPGKEHQKKTKSSQRVSQRLSRGVVHTGSMEAGQGSRWTPLETQQEQKLKLRKSTFKRGS</sequence>
<dbReference type="InterPro" id="IPR038792">
    <property type="entry name" value="CFAP97D1/2"/>
</dbReference>
<proteinExistence type="inferred from homology"/>
<dbReference type="InterPro" id="IPR029488">
    <property type="entry name" value="Hmw/CFAP97"/>
</dbReference>
<dbReference type="PANTHER" id="PTHR33768">
    <property type="entry name" value="MIP11318P"/>
    <property type="match status" value="1"/>
</dbReference>
<dbReference type="PANTHER" id="PTHR33768:SF7">
    <property type="entry name" value="CFAP97 DOMAIN CONTAINING 2"/>
    <property type="match status" value="1"/>
</dbReference>
<accession>A0A5F9DAU1</accession>
<feature type="compositionally biased region" description="Basic residues" evidence="2">
    <location>
        <begin position="191"/>
        <end position="201"/>
    </location>
</feature>
<feature type="region of interest" description="Disordered" evidence="2">
    <location>
        <begin position="140"/>
        <end position="201"/>
    </location>
</feature>
<gene>
    <name evidence="3" type="primary">CFAP97D2</name>
</gene>
<name>A0A5F9DAU1_RABIT</name>
<dbReference type="AlphaFoldDB" id="A0A5F9DAU1"/>
<dbReference type="Pfam" id="PF13879">
    <property type="entry name" value="Hmw_CFAP97"/>
    <property type="match status" value="1"/>
</dbReference>
<dbReference type="InParanoid" id="A0A5F9DAU1"/>
<dbReference type="Proteomes" id="UP000001811">
    <property type="component" value="Unplaced"/>
</dbReference>
<dbReference type="Ensembl" id="ENSOCUT00000056053.1">
    <property type="protein sequence ID" value="ENSOCUP00000042396.1"/>
    <property type="gene ID" value="ENSOCUG00000031804.1"/>
</dbReference>
<evidence type="ECO:0000256" key="2">
    <source>
        <dbReference type="SAM" id="MobiDB-lite"/>
    </source>
</evidence>
<comment type="similarity">
    <text evidence="1">Belongs to the CFAP97 family.</text>
</comment>
<evidence type="ECO:0000313" key="3">
    <source>
        <dbReference type="Ensembl" id="ENSOCUP00000042396.1"/>
    </source>
</evidence>
<evidence type="ECO:0008006" key="5">
    <source>
        <dbReference type="Google" id="ProtNLM"/>
    </source>
</evidence>
<evidence type="ECO:0000313" key="4">
    <source>
        <dbReference type="Proteomes" id="UP000001811"/>
    </source>
</evidence>
<reference evidence="3" key="2">
    <citation type="submission" date="2025-08" db="UniProtKB">
        <authorList>
            <consortium name="Ensembl"/>
        </authorList>
    </citation>
    <scope>IDENTIFICATION</scope>
    <source>
        <strain evidence="3">Thorbecke</strain>
    </source>
</reference>
<keyword evidence="4" id="KW-1185">Reference proteome</keyword>
<protein>
    <recommendedName>
        <fullName evidence="5">CFAP97 domain containing 2</fullName>
    </recommendedName>
</protein>
<dbReference type="Bgee" id="ENSOCUG00000031804">
    <property type="expression patterns" value="Expressed in blood and 17 other cell types or tissues"/>
</dbReference>
<organism evidence="3 4">
    <name type="scientific">Oryctolagus cuniculus</name>
    <name type="common">Rabbit</name>
    <dbReference type="NCBI Taxonomy" id="9986"/>
    <lineage>
        <taxon>Eukaryota</taxon>
        <taxon>Metazoa</taxon>
        <taxon>Chordata</taxon>
        <taxon>Craniata</taxon>
        <taxon>Vertebrata</taxon>
        <taxon>Euteleostomi</taxon>
        <taxon>Mammalia</taxon>
        <taxon>Eutheria</taxon>
        <taxon>Euarchontoglires</taxon>
        <taxon>Glires</taxon>
        <taxon>Lagomorpha</taxon>
        <taxon>Leporidae</taxon>
        <taxon>Oryctolagus</taxon>
    </lineage>
</organism>
<reference evidence="3" key="3">
    <citation type="submission" date="2025-09" db="UniProtKB">
        <authorList>
            <consortium name="Ensembl"/>
        </authorList>
    </citation>
    <scope>IDENTIFICATION</scope>
    <source>
        <strain evidence="3">Thorbecke</strain>
    </source>
</reference>
<evidence type="ECO:0000256" key="1">
    <source>
        <dbReference type="ARBA" id="ARBA00008315"/>
    </source>
</evidence>